<dbReference type="RefSeq" id="WP_344179888.1">
    <property type="nucleotide sequence ID" value="NZ_BAAANC010000003.1"/>
</dbReference>
<dbReference type="InterPro" id="IPR000182">
    <property type="entry name" value="GNAT_dom"/>
</dbReference>
<dbReference type="EMBL" id="BAAANC010000003">
    <property type="protein sequence ID" value="GAA1547326.1"/>
    <property type="molecule type" value="Genomic_DNA"/>
</dbReference>
<evidence type="ECO:0000259" key="1">
    <source>
        <dbReference type="PROSITE" id="PS51186"/>
    </source>
</evidence>
<feature type="domain" description="N-acetyltransferase" evidence="1">
    <location>
        <begin position="122"/>
        <end position="274"/>
    </location>
</feature>
<proteinExistence type="predicted"/>
<dbReference type="InterPro" id="IPR016181">
    <property type="entry name" value="Acyl_CoA_acyltransferase"/>
</dbReference>
<dbReference type="CDD" id="cd04301">
    <property type="entry name" value="NAT_SF"/>
    <property type="match status" value="1"/>
</dbReference>
<comment type="caution">
    <text evidence="2">The sequence shown here is derived from an EMBL/GenBank/DDBJ whole genome shotgun (WGS) entry which is preliminary data.</text>
</comment>
<gene>
    <name evidence="2" type="ORF">GCM10009741_58680</name>
</gene>
<dbReference type="PROSITE" id="PS51186">
    <property type="entry name" value="GNAT"/>
    <property type="match status" value="1"/>
</dbReference>
<name>A0ABN2BW23_9ACTN</name>
<dbReference type="Proteomes" id="UP001500363">
    <property type="component" value="Unassembled WGS sequence"/>
</dbReference>
<organism evidence="2 3">
    <name type="scientific">Kribbella lupini</name>
    <dbReference type="NCBI Taxonomy" id="291602"/>
    <lineage>
        <taxon>Bacteria</taxon>
        <taxon>Bacillati</taxon>
        <taxon>Actinomycetota</taxon>
        <taxon>Actinomycetes</taxon>
        <taxon>Propionibacteriales</taxon>
        <taxon>Kribbellaceae</taxon>
        <taxon>Kribbella</taxon>
    </lineage>
</organism>
<evidence type="ECO:0000313" key="2">
    <source>
        <dbReference type="EMBL" id="GAA1547326.1"/>
    </source>
</evidence>
<accession>A0ABN2BW23</accession>
<dbReference type="SUPFAM" id="SSF55729">
    <property type="entry name" value="Acyl-CoA N-acyltransferases (Nat)"/>
    <property type="match status" value="1"/>
</dbReference>
<sequence length="274" mass="29254">MRIQAIEANTAELLLRMGTAGGGVRRNDAKAQWTIGGSPLDYHNAVVAADLSAEEADEVIAESLALMKAQGVPGTWHVGPSMRPGDLRERLVAGGFAYDGREPAMAVEIGKLSRAELGPPELEIARVSTDEEMAVWEETLGRGFGEGPPEAAWVAEIFRREGYDDPWRHYLARLDGKPVATATIFLTEDVAGVYFVMTVPEARRKGIGGAITQYAVRAAGEAESLPAAGEAESPRAGRSAARYAVLGASSAGQPVYERLGFVALGGIELYAFHW</sequence>
<reference evidence="2 3" key="1">
    <citation type="journal article" date="2019" name="Int. J. Syst. Evol. Microbiol.">
        <title>The Global Catalogue of Microorganisms (GCM) 10K type strain sequencing project: providing services to taxonomists for standard genome sequencing and annotation.</title>
        <authorList>
            <consortium name="The Broad Institute Genomics Platform"/>
            <consortium name="The Broad Institute Genome Sequencing Center for Infectious Disease"/>
            <person name="Wu L."/>
            <person name="Ma J."/>
        </authorList>
    </citation>
    <scope>NUCLEOTIDE SEQUENCE [LARGE SCALE GENOMIC DNA]</scope>
    <source>
        <strain evidence="2 3">JCM 14303</strain>
    </source>
</reference>
<evidence type="ECO:0000313" key="3">
    <source>
        <dbReference type="Proteomes" id="UP001500363"/>
    </source>
</evidence>
<keyword evidence="3" id="KW-1185">Reference proteome</keyword>
<protein>
    <recommendedName>
        <fullName evidence="1">N-acetyltransferase domain-containing protein</fullName>
    </recommendedName>
</protein>
<dbReference type="Pfam" id="PF13508">
    <property type="entry name" value="Acetyltransf_7"/>
    <property type="match status" value="1"/>
</dbReference>
<dbReference type="Gene3D" id="3.40.630.30">
    <property type="match status" value="1"/>
</dbReference>